<comment type="similarity">
    <text evidence="1">Belongs to the PemK/MazF family.</text>
</comment>
<dbReference type="Proteomes" id="UP000636394">
    <property type="component" value="Unassembled WGS sequence"/>
</dbReference>
<keyword evidence="2" id="KW-1277">Toxin-antitoxin system</keyword>
<accession>A0ABX0IGX1</accession>
<dbReference type="Gene3D" id="2.30.30.110">
    <property type="match status" value="1"/>
</dbReference>
<evidence type="ECO:0000313" key="4">
    <source>
        <dbReference type="Proteomes" id="UP000636394"/>
    </source>
</evidence>
<reference evidence="3 4" key="1">
    <citation type="submission" date="2019-11" db="EMBL/GenBank/DDBJ databases">
        <title>Eggerthellaceae novel genus isolated from the rectal contents of marmort.</title>
        <authorList>
            <person name="Zhang G."/>
        </authorList>
    </citation>
    <scope>NUCLEOTIDE SEQUENCE [LARGE SCALE GENOMIC DNA]</scope>
    <source>
        <strain evidence="4">zg-886</strain>
    </source>
</reference>
<dbReference type="EMBL" id="WPCR01000001">
    <property type="protein sequence ID" value="NHM13199.1"/>
    <property type="molecule type" value="Genomic_DNA"/>
</dbReference>
<protein>
    <recommendedName>
        <fullName evidence="5">Type II toxin-antitoxin system PemK/MazF family toxin</fullName>
    </recommendedName>
</protein>
<evidence type="ECO:0000256" key="2">
    <source>
        <dbReference type="ARBA" id="ARBA00022649"/>
    </source>
</evidence>
<dbReference type="InterPro" id="IPR003477">
    <property type="entry name" value="PemK-like"/>
</dbReference>
<comment type="caution">
    <text evidence="3">The sequence shown here is derived from an EMBL/GenBank/DDBJ whole genome shotgun (WGS) entry which is preliminary data.</text>
</comment>
<keyword evidence="4" id="KW-1185">Reference proteome</keyword>
<sequence length="132" mass="14539">MRCCLRSGTTKKTTGSTMTLPKQVEPGSVWLTYLHYSDLPDLGKVRPVLIVEVFEDATAVVLKITSKAGSGPRTSLAVEDWASCGLRKPSCIRVDEIFRLSIDDLLRDEPLGFVGPAFLEEVRRALKGMEKA</sequence>
<dbReference type="Pfam" id="PF02452">
    <property type="entry name" value="PemK_toxin"/>
    <property type="match status" value="1"/>
</dbReference>
<dbReference type="InterPro" id="IPR011067">
    <property type="entry name" value="Plasmid_toxin/cell-grow_inhib"/>
</dbReference>
<proteinExistence type="inferred from homology"/>
<gene>
    <name evidence="3" type="ORF">GMI68_00155</name>
</gene>
<dbReference type="SUPFAM" id="SSF50118">
    <property type="entry name" value="Cell growth inhibitor/plasmid maintenance toxic component"/>
    <property type="match status" value="1"/>
</dbReference>
<name>A0ABX0IGX1_9ACTN</name>
<evidence type="ECO:0000256" key="1">
    <source>
        <dbReference type="ARBA" id="ARBA00007521"/>
    </source>
</evidence>
<evidence type="ECO:0008006" key="5">
    <source>
        <dbReference type="Google" id="ProtNLM"/>
    </source>
</evidence>
<organism evidence="3 4">
    <name type="scientific">Xiamenia xianingshaonis</name>
    <dbReference type="NCBI Taxonomy" id="2682776"/>
    <lineage>
        <taxon>Bacteria</taxon>
        <taxon>Bacillati</taxon>
        <taxon>Actinomycetota</taxon>
        <taxon>Coriobacteriia</taxon>
        <taxon>Eggerthellales</taxon>
        <taxon>Eggerthellaceae</taxon>
        <taxon>Xiamenia</taxon>
    </lineage>
</organism>
<evidence type="ECO:0000313" key="3">
    <source>
        <dbReference type="EMBL" id="NHM13199.1"/>
    </source>
</evidence>